<dbReference type="GO" id="GO:0005524">
    <property type="term" value="F:ATP binding"/>
    <property type="evidence" value="ECO:0007669"/>
    <property type="project" value="UniProtKB-KW"/>
</dbReference>
<keyword evidence="5" id="KW-0808">Transferase</keyword>
<evidence type="ECO:0000313" key="13">
    <source>
        <dbReference type="EMBL" id="KAL3100706.1"/>
    </source>
</evidence>
<comment type="catalytic activity">
    <reaction evidence="9">
        <text>RNA(n) + ATP = RNA(n)-3'-adenine ribonucleotide + diphosphate</text>
        <dbReference type="Rhea" id="RHEA:11332"/>
        <dbReference type="Rhea" id="RHEA-COMP:14527"/>
        <dbReference type="Rhea" id="RHEA-COMP:17347"/>
        <dbReference type="ChEBI" id="CHEBI:30616"/>
        <dbReference type="ChEBI" id="CHEBI:33019"/>
        <dbReference type="ChEBI" id="CHEBI:140395"/>
        <dbReference type="ChEBI" id="CHEBI:173115"/>
        <dbReference type="EC" id="2.7.7.19"/>
    </reaction>
</comment>
<evidence type="ECO:0000256" key="1">
    <source>
        <dbReference type="ARBA" id="ARBA00004123"/>
    </source>
</evidence>
<dbReference type="PANTHER" id="PTHR10682">
    <property type="entry name" value="POLY A POLYMERASE"/>
    <property type="match status" value="1"/>
</dbReference>
<keyword evidence="14" id="KW-1185">Reference proteome</keyword>
<reference evidence="13 14" key="1">
    <citation type="submission" date="2024-10" db="EMBL/GenBank/DDBJ databases">
        <authorList>
            <person name="Kim D."/>
        </authorList>
    </citation>
    <scope>NUCLEOTIDE SEQUENCE [LARGE SCALE GENOMIC DNA]</scope>
    <source>
        <strain evidence="13">BH-2024</strain>
    </source>
</reference>
<evidence type="ECO:0000256" key="2">
    <source>
        <dbReference type="ARBA" id="ARBA00010912"/>
    </source>
</evidence>
<comment type="subcellular location">
    <subcellularLocation>
        <location evidence="1">Nucleus</location>
    </subcellularLocation>
</comment>
<evidence type="ECO:0000256" key="10">
    <source>
        <dbReference type="SAM" id="Coils"/>
    </source>
</evidence>
<evidence type="ECO:0000256" key="9">
    <source>
        <dbReference type="ARBA" id="ARBA00048830"/>
    </source>
</evidence>
<dbReference type="SUPFAM" id="SSF81631">
    <property type="entry name" value="PAP/OAS1 substrate-binding domain"/>
    <property type="match status" value="1"/>
</dbReference>
<feature type="region of interest" description="Disordered" evidence="11">
    <location>
        <begin position="631"/>
        <end position="726"/>
    </location>
</feature>
<organism evidence="13 14">
    <name type="scientific">Heterodera trifolii</name>
    <dbReference type="NCBI Taxonomy" id="157864"/>
    <lineage>
        <taxon>Eukaryota</taxon>
        <taxon>Metazoa</taxon>
        <taxon>Ecdysozoa</taxon>
        <taxon>Nematoda</taxon>
        <taxon>Chromadorea</taxon>
        <taxon>Rhabditida</taxon>
        <taxon>Tylenchina</taxon>
        <taxon>Tylenchomorpha</taxon>
        <taxon>Tylenchoidea</taxon>
        <taxon>Heteroderidae</taxon>
        <taxon>Heteroderinae</taxon>
        <taxon>Heterodera</taxon>
    </lineage>
</organism>
<dbReference type="GO" id="GO:0006397">
    <property type="term" value="P:mRNA processing"/>
    <property type="evidence" value="ECO:0007669"/>
    <property type="project" value="UniProtKB-KW"/>
</dbReference>
<feature type="compositionally biased region" description="Basic residues" evidence="11">
    <location>
        <begin position="652"/>
        <end position="663"/>
    </location>
</feature>
<keyword evidence="7" id="KW-0067">ATP-binding</keyword>
<dbReference type="Proteomes" id="UP001620626">
    <property type="component" value="Unassembled WGS sequence"/>
</dbReference>
<accession>A0ABD2KCW6</accession>
<dbReference type="Gene3D" id="3.30.460.10">
    <property type="entry name" value="Beta Polymerase, domain 2"/>
    <property type="match status" value="1"/>
</dbReference>
<evidence type="ECO:0000256" key="11">
    <source>
        <dbReference type="SAM" id="MobiDB-lite"/>
    </source>
</evidence>
<proteinExistence type="inferred from homology"/>
<name>A0ABD2KCW6_9BILA</name>
<feature type="domain" description="Poly(A) polymerase central" evidence="12">
    <location>
        <begin position="1074"/>
        <end position="1140"/>
    </location>
</feature>
<keyword evidence="4" id="KW-0507">mRNA processing</keyword>
<feature type="compositionally biased region" description="Basic and acidic residues" evidence="11">
    <location>
        <begin position="664"/>
        <end position="681"/>
    </location>
</feature>
<protein>
    <recommendedName>
        <fullName evidence="3">polynucleotide adenylyltransferase</fullName>
        <ecNumber evidence="3">2.7.7.19</ecNumber>
    </recommendedName>
</protein>
<dbReference type="Pfam" id="PF04928">
    <property type="entry name" value="PAP_central"/>
    <property type="match status" value="1"/>
</dbReference>
<evidence type="ECO:0000256" key="3">
    <source>
        <dbReference type="ARBA" id="ARBA00012388"/>
    </source>
</evidence>
<dbReference type="EMBL" id="JBICBT010000786">
    <property type="protein sequence ID" value="KAL3100706.1"/>
    <property type="molecule type" value="Genomic_DNA"/>
</dbReference>
<feature type="compositionally biased region" description="Basic and acidic residues" evidence="11">
    <location>
        <begin position="642"/>
        <end position="651"/>
    </location>
</feature>
<evidence type="ECO:0000256" key="5">
    <source>
        <dbReference type="ARBA" id="ARBA00022679"/>
    </source>
</evidence>
<dbReference type="GO" id="GO:1990817">
    <property type="term" value="F:poly(A) RNA polymerase activity"/>
    <property type="evidence" value="ECO:0007669"/>
    <property type="project" value="UniProtKB-EC"/>
</dbReference>
<dbReference type="GO" id="GO:0005634">
    <property type="term" value="C:nucleus"/>
    <property type="evidence" value="ECO:0007669"/>
    <property type="project" value="UniProtKB-SubCell"/>
</dbReference>
<dbReference type="SUPFAM" id="SSF81301">
    <property type="entry name" value="Nucleotidyltransferase"/>
    <property type="match status" value="1"/>
</dbReference>
<gene>
    <name evidence="13" type="ORF">niasHT_020985</name>
</gene>
<sequence>MSKERSDGNEENGTTEQQKGAKAAQMGERKVGKKAWETDLDLDEDSALTFAYNKNFFVKNCTISDTVKQSFLIKAAHLQFKLWVQRLLEVLDLLKDKNSPKFTRMAIKLGIEATEMGFFERGGGAKGREVQLCQMISFVVHLMDNGTLRENEEWAIFIEGFARETDFLSAINEKVQMIKHDNNLWVKTKCEEPRIGQMIISHLKSPTTQGQIHMRVVHVLFTHFHDFLEHVALNGINFTKIIDYDGIGQKELLEFYIKHLIESNNFDETSLEDEDKIAVLIKLLSLCSSRKENKLIEIFAGKSAPIRMLCPLMHFIDFLEKQLSNDHQFWQFPRKCFQMEISEINRNQMKVLGAEHFNYLTAFIENAKEKDELLQILREKHGALYRLRLLVGGKNVIQRMWEMPKIRNKLLNRNFFTNKLHLLSHYRRFLLLDDQFAPNASEMRLAERFGADVFVWMNWLEMDRHNQCTKVQKLMDDLHLYFRLLYDAYCLAAEMEDAMRIFSFALPAIKIFVDESRNKMLNLTEINKEWGKLSRLIKKVADNAQNVVAQTEEERKKYEEPIPIIQKLHFAKFMGLLNRKEEEDGSEKEELERMLEDELISNKDNQQKMSEFLTENDLKRFYEAIENKKTIENGNGKGQNENNEKKKAKKEEKKRRKKEKKKTKKEEENNKLNEKMEKKQINGENEGENGENGQFGQTEKKEKQNSNEKNCKESGKSGGKAVEKRRDITEYNARRKLIKHNLAEELAKIHSINDFYNDAFLYAKYEEFVAKPSIEMQRIIDVGAFLNEIGHRLKAMGELERFNHTGNPQKGMGQLRNEWDTFLEQFGKLEVPKLEKMEKKDQQNEHIFPAFPYISQQTFLGDHKMKENLQKYLFENIGKNSSADGTEINGPKIRDGLRQIHRIVEEWSNGAAQLYISGSFLLGTRTFSSDIDLLCIAPGKIIKLANFFGEENVFCKENECTTEQNDSLFCKFCQNKGVKNLIKTPFGKVFLIRFVLNGIDFDLTFVSIPAKRTLPFVLSDDQIGKYINNFKSDRNFSHKNMLRALSSYRSTFYLANLFQENHANCAIPLPIRVPVQLAKLKLEENFNVNENWDPFFVRKPDEQEMPVYTPMFPEQNVAWHVTHSAARVIRREMKIGNGKTETQLYNGIYQEKCSLYEPSFSQNALSFR</sequence>
<evidence type="ECO:0000256" key="6">
    <source>
        <dbReference type="ARBA" id="ARBA00022741"/>
    </source>
</evidence>
<feature type="coiled-coil region" evidence="10">
    <location>
        <begin position="541"/>
        <end position="608"/>
    </location>
</feature>
<dbReference type="PANTHER" id="PTHR10682:SF10">
    <property type="entry name" value="POLYNUCLEOTIDE ADENYLYLTRANSFERASE"/>
    <property type="match status" value="1"/>
</dbReference>
<feature type="region of interest" description="Disordered" evidence="11">
    <location>
        <begin position="1"/>
        <end position="30"/>
    </location>
</feature>
<dbReference type="AlphaFoldDB" id="A0ABD2KCW6"/>
<evidence type="ECO:0000313" key="14">
    <source>
        <dbReference type="Proteomes" id="UP001620626"/>
    </source>
</evidence>
<keyword evidence="8" id="KW-0539">Nucleus</keyword>
<comment type="similarity">
    <text evidence="2">Belongs to the poly(A) polymerase family.</text>
</comment>
<feature type="compositionally biased region" description="Low complexity" evidence="11">
    <location>
        <begin position="632"/>
        <end position="641"/>
    </location>
</feature>
<evidence type="ECO:0000256" key="4">
    <source>
        <dbReference type="ARBA" id="ARBA00022664"/>
    </source>
</evidence>
<feature type="compositionally biased region" description="Basic and acidic residues" evidence="11">
    <location>
        <begin position="698"/>
        <end position="726"/>
    </location>
</feature>
<evidence type="ECO:0000256" key="8">
    <source>
        <dbReference type="ARBA" id="ARBA00023242"/>
    </source>
</evidence>
<dbReference type="EC" id="2.7.7.19" evidence="3"/>
<keyword evidence="6" id="KW-0547">Nucleotide-binding</keyword>
<comment type="caution">
    <text evidence="13">The sequence shown here is derived from an EMBL/GenBank/DDBJ whole genome shotgun (WGS) entry which is preliminary data.</text>
</comment>
<dbReference type="InterPro" id="IPR007012">
    <property type="entry name" value="PolA_pol_cen_dom"/>
</dbReference>
<dbReference type="InterPro" id="IPR043519">
    <property type="entry name" value="NT_sf"/>
</dbReference>
<evidence type="ECO:0000256" key="7">
    <source>
        <dbReference type="ARBA" id="ARBA00022840"/>
    </source>
</evidence>
<keyword evidence="10" id="KW-0175">Coiled coil</keyword>
<evidence type="ECO:0000259" key="12">
    <source>
        <dbReference type="Pfam" id="PF04928"/>
    </source>
</evidence>